<evidence type="ECO:0000259" key="6">
    <source>
        <dbReference type="Pfam" id="PF00441"/>
    </source>
</evidence>
<keyword evidence="5" id="KW-0560">Oxidoreductase</keyword>
<dbReference type="Pfam" id="PF02771">
    <property type="entry name" value="Acyl-CoA_dh_N"/>
    <property type="match status" value="1"/>
</dbReference>
<accession>A0ABN2JUU7</accession>
<evidence type="ECO:0000256" key="4">
    <source>
        <dbReference type="ARBA" id="ARBA00022827"/>
    </source>
</evidence>
<proteinExistence type="inferred from homology"/>
<organism evidence="9 10">
    <name type="scientific">Luedemannella helvata</name>
    <dbReference type="NCBI Taxonomy" id="349315"/>
    <lineage>
        <taxon>Bacteria</taxon>
        <taxon>Bacillati</taxon>
        <taxon>Actinomycetota</taxon>
        <taxon>Actinomycetes</taxon>
        <taxon>Micromonosporales</taxon>
        <taxon>Micromonosporaceae</taxon>
        <taxon>Luedemannella</taxon>
    </lineage>
</organism>
<dbReference type="SUPFAM" id="SSF47203">
    <property type="entry name" value="Acyl-CoA dehydrogenase C-terminal domain-like"/>
    <property type="match status" value="1"/>
</dbReference>
<gene>
    <name evidence="9" type="ORF">GCM10009681_08210</name>
</gene>
<comment type="cofactor">
    <cofactor evidence="1 5">
        <name>FAD</name>
        <dbReference type="ChEBI" id="CHEBI:57692"/>
    </cofactor>
</comment>
<evidence type="ECO:0000256" key="2">
    <source>
        <dbReference type="ARBA" id="ARBA00009347"/>
    </source>
</evidence>
<evidence type="ECO:0000313" key="10">
    <source>
        <dbReference type="Proteomes" id="UP001500655"/>
    </source>
</evidence>
<dbReference type="EMBL" id="BAAALS010000003">
    <property type="protein sequence ID" value="GAA1739712.1"/>
    <property type="molecule type" value="Genomic_DNA"/>
</dbReference>
<dbReference type="PANTHER" id="PTHR43884">
    <property type="entry name" value="ACYL-COA DEHYDROGENASE"/>
    <property type="match status" value="1"/>
</dbReference>
<feature type="domain" description="Acyl-CoA oxidase/dehydrogenase middle" evidence="7">
    <location>
        <begin position="121"/>
        <end position="211"/>
    </location>
</feature>
<dbReference type="Pfam" id="PF02770">
    <property type="entry name" value="Acyl-CoA_dh_M"/>
    <property type="match status" value="1"/>
</dbReference>
<evidence type="ECO:0000259" key="8">
    <source>
        <dbReference type="Pfam" id="PF02771"/>
    </source>
</evidence>
<protein>
    <submittedName>
        <fullName evidence="9">Acyl-CoA dehydrogenase family protein</fullName>
    </submittedName>
</protein>
<dbReference type="InterPro" id="IPR037069">
    <property type="entry name" value="AcylCoA_DH/ox_N_sf"/>
</dbReference>
<keyword evidence="4 5" id="KW-0274">FAD</keyword>
<evidence type="ECO:0000259" key="7">
    <source>
        <dbReference type="Pfam" id="PF02770"/>
    </source>
</evidence>
<comment type="similarity">
    <text evidence="2 5">Belongs to the acyl-CoA dehydrogenase family.</text>
</comment>
<feature type="domain" description="Acyl-CoA dehydrogenase/oxidase N-terminal" evidence="8">
    <location>
        <begin position="6"/>
        <end position="117"/>
    </location>
</feature>
<dbReference type="InterPro" id="IPR006091">
    <property type="entry name" value="Acyl-CoA_Oxase/DH_mid-dom"/>
</dbReference>
<dbReference type="Gene3D" id="1.20.140.10">
    <property type="entry name" value="Butyryl-CoA Dehydrogenase, subunit A, domain 3"/>
    <property type="match status" value="1"/>
</dbReference>
<dbReference type="Pfam" id="PF00441">
    <property type="entry name" value="Acyl-CoA_dh_1"/>
    <property type="match status" value="1"/>
</dbReference>
<dbReference type="InterPro" id="IPR009075">
    <property type="entry name" value="AcylCo_DH/oxidase_C"/>
</dbReference>
<feature type="domain" description="Acyl-CoA dehydrogenase/oxidase C-terminal" evidence="6">
    <location>
        <begin position="226"/>
        <end position="375"/>
    </location>
</feature>
<dbReference type="InterPro" id="IPR013786">
    <property type="entry name" value="AcylCoA_DH/ox_N"/>
</dbReference>
<dbReference type="PANTHER" id="PTHR43884:SF12">
    <property type="entry name" value="ISOVALERYL-COA DEHYDROGENASE, MITOCHONDRIAL-RELATED"/>
    <property type="match status" value="1"/>
</dbReference>
<evidence type="ECO:0000256" key="1">
    <source>
        <dbReference type="ARBA" id="ARBA00001974"/>
    </source>
</evidence>
<evidence type="ECO:0000256" key="3">
    <source>
        <dbReference type="ARBA" id="ARBA00022630"/>
    </source>
</evidence>
<dbReference type="InterPro" id="IPR009100">
    <property type="entry name" value="AcylCoA_DH/oxidase_NM_dom_sf"/>
</dbReference>
<name>A0ABN2JUU7_9ACTN</name>
<comment type="caution">
    <text evidence="9">The sequence shown here is derived from an EMBL/GenBank/DDBJ whole genome shotgun (WGS) entry which is preliminary data.</text>
</comment>
<dbReference type="Gene3D" id="2.40.110.10">
    <property type="entry name" value="Butyryl-CoA Dehydrogenase, subunit A, domain 2"/>
    <property type="match status" value="1"/>
</dbReference>
<reference evidence="9 10" key="1">
    <citation type="journal article" date="2019" name="Int. J. Syst. Evol. Microbiol.">
        <title>The Global Catalogue of Microorganisms (GCM) 10K type strain sequencing project: providing services to taxonomists for standard genome sequencing and annotation.</title>
        <authorList>
            <consortium name="The Broad Institute Genomics Platform"/>
            <consortium name="The Broad Institute Genome Sequencing Center for Infectious Disease"/>
            <person name="Wu L."/>
            <person name="Ma J."/>
        </authorList>
    </citation>
    <scope>NUCLEOTIDE SEQUENCE [LARGE SCALE GENOMIC DNA]</scope>
    <source>
        <strain evidence="9 10">JCM 13249</strain>
    </source>
</reference>
<dbReference type="InterPro" id="IPR046373">
    <property type="entry name" value="Acyl-CoA_Oxase/DH_mid-dom_sf"/>
</dbReference>
<dbReference type="Proteomes" id="UP001500655">
    <property type="component" value="Unassembled WGS sequence"/>
</dbReference>
<dbReference type="SUPFAM" id="SSF56645">
    <property type="entry name" value="Acyl-CoA dehydrogenase NM domain-like"/>
    <property type="match status" value="1"/>
</dbReference>
<evidence type="ECO:0000313" key="9">
    <source>
        <dbReference type="EMBL" id="GAA1739712.1"/>
    </source>
</evidence>
<dbReference type="InterPro" id="IPR036250">
    <property type="entry name" value="AcylCo_DH-like_C"/>
</dbReference>
<sequence length="381" mass="39713">MDFGFSPDQQALAKEVRTLAADRVAPYRAANDRAGRYRSGQLAELAAAGLFGLRIPREYGGGGLDAVHVGIALEELAAADLSVCFPILNAALVGAVLADSAAPEQLARWLPPIARGESVVALALTEPGHGTDAASIGMRAVPDGDGWVVTGEKASIMVAAYATHALLFVRTGGDGPRGVSAFYVSLDDPRVRVTALSDLGCRSGGRGNIVLSGLRLSPADLVGEPGMGFVQVMRGFGVSRAYIALMAIAVGRAALDAAFAHAGVREAFGQPLSRFQAVTFPLVEHLTMMHAARLVAFQALTAADAGDDPRLPANMAKWWAPKAAMEAVHQSLLTLGHLGWSEDGPVAQRLRDVVGLQLADGTAAATKLVVARHLLGREHAP</sequence>
<evidence type="ECO:0000256" key="5">
    <source>
        <dbReference type="RuleBase" id="RU362125"/>
    </source>
</evidence>
<keyword evidence="3 5" id="KW-0285">Flavoprotein</keyword>
<dbReference type="RefSeq" id="WP_344076964.1">
    <property type="nucleotide sequence ID" value="NZ_BAAALS010000003.1"/>
</dbReference>
<keyword evidence="10" id="KW-1185">Reference proteome</keyword>
<dbReference type="Gene3D" id="1.10.540.10">
    <property type="entry name" value="Acyl-CoA dehydrogenase/oxidase, N-terminal domain"/>
    <property type="match status" value="1"/>
</dbReference>